<keyword evidence="1" id="KW-0472">Membrane</keyword>
<evidence type="ECO:0000313" key="3">
    <source>
        <dbReference type="Proteomes" id="UP000597617"/>
    </source>
</evidence>
<comment type="caution">
    <text evidence="2">The sequence shown here is derived from an EMBL/GenBank/DDBJ whole genome shotgun (WGS) entry which is preliminary data.</text>
</comment>
<proteinExistence type="predicted"/>
<accession>A0ABS0IDX3</accession>
<organism evidence="2 3">
    <name type="scientific">Hymenobacter jeongseonensis</name>
    <dbReference type="NCBI Taxonomy" id="2791027"/>
    <lineage>
        <taxon>Bacteria</taxon>
        <taxon>Pseudomonadati</taxon>
        <taxon>Bacteroidota</taxon>
        <taxon>Cytophagia</taxon>
        <taxon>Cytophagales</taxon>
        <taxon>Hymenobacteraceae</taxon>
        <taxon>Hymenobacter</taxon>
    </lineage>
</organism>
<keyword evidence="1" id="KW-1133">Transmembrane helix</keyword>
<feature type="transmembrane region" description="Helical" evidence="1">
    <location>
        <begin position="129"/>
        <end position="152"/>
    </location>
</feature>
<protein>
    <submittedName>
        <fullName evidence="2">Uncharacterized protein</fullName>
    </submittedName>
</protein>
<feature type="transmembrane region" description="Helical" evidence="1">
    <location>
        <begin position="96"/>
        <end position="117"/>
    </location>
</feature>
<evidence type="ECO:0000313" key="2">
    <source>
        <dbReference type="EMBL" id="MBF9236533.1"/>
    </source>
</evidence>
<reference evidence="2 3" key="1">
    <citation type="submission" date="2020-11" db="EMBL/GenBank/DDBJ databases">
        <authorList>
            <person name="Kim M.K."/>
        </authorList>
    </citation>
    <scope>NUCLEOTIDE SEQUENCE [LARGE SCALE GENOMIC DNA]</scope>
    <source>
        <strain evidence="2 3">BT683</strain>
    </source>
</reference>
<keyword evidence="3" id="KW-1185">Reference proteome</keyword>
<keyword evidence="1" id="KW-0812">Transmembrane</keyword>
<gene>
    <name evidence="2" type="ORF">I2I05_03910</name>
</gene>
<dbReference type="EMBL" id="JADQDQ010000002">
    <property type="protein sequence ID" value="MBF9236533.1"/>
    <property type="molecule type" value="Genomic_DNA"/>
</dbReference>
<name>A0ABS0IDX3_9BACT</name>
<evidence type="ECO:0000256" key="1">
    <source>
        <dbReference type="SAM" id="Phobius"/>
    </source>
</evidence>
<dbReference type="Proteomes" id="UP000597617">
    <property type="component" value="Unassembled WGS sequence"/>
</dbReference>
<sequence length="175" mass="19146">MQWYPVTSQEFYSPLAPGEAIRRMGTNTVDRKPLVTVDSAAAFQCFYGAVEADAFAVRRIAKPYESSLLPQISGWVKPSPTGPGSTVLIEYRLPRLVVAVISLGFLYAVGQVISKVLVENGSGIFSKVLLGLGCVPIVGLLYLVALHVPFWLEVRKSRPLFVRILSVQEIVAPQL</sequence>